<comment type="caution">
    <text evidence="1">The sequence shown here is derived from an EMBL/GenBank/DDBJ whole genome shotgun (WGS) entry which is preliminary data.</text>
</comment>
<dbReference type="AlphaFoldDB" id="A0A392UHL1"/>
<organism evidence="1 2">
    <name type="scientific">Trifolium medium</name>
    <dbReference type="NCBI Taxonomy" id="97028"/>
    <lineage>
        <taxon>Eukaryota</taxon>
        <taxon>Viridiplantae</taxon>
        <taxon>Streptophyta</taxon>
        <taxon>Embryophyta</taxon>
        <taxon>Tracheophyta</taxon>
        <taxon>Spermatophyta</taxon>
        <taxon>Magnoliopsida</taxon>
        <taxon>eudicotyledons</taxon>
        <taxon>Gunneridae</taxon>
        <taxon>Pentapetalae</taxon>
        <taxon>rosids</taxon>
        <taxon>fabids</taxon>
        <taxon>Fabales</taxon>
        <taxon>Fabaceae</taxon>
        <taxon>Papilionoideae</taxon>
        <taxon>50 kb inversion clade</taxon>
        <taxon>NPAAA clade</taxon>
        <taxon>Hologalegina</taxon>
        <taxon>IRL clade</taxon>
        <taxon>Trifolieae</taxon>
        <taxon>Trifolium</taxon>
    </lineage>
</organism>
<sequence>MKLNVLYPDAPSINLSMSGRGYGSLGQALF</sequence>
<feature type="non-terminal residue" evidence="1">
    <location>
        <position position="30"/>
    </location>
</feature>
<reference evidence="1 2" key="1">
    <citation type="journal article" date="2018" name="Front. Plant Sci.">
        <title>Red Clover (Trifolium pratense) and Zigzag Clover (T. medium) - A Picture of Genomic Similarities and Differences.</title>
        <authorList>
            <person name="Dluhosova J."/>
            <person name="Istvanek J."/>
            <person name="Nedelnik J."/>
            <person name="Repkova J."/>
        </authorList>
    </citation>
    <scope>NUCLEOTIDE SEQUENCE [LARGE SCALE GENOMIC DNA]</scope>
    <source>
        <strain evidence="2">cv. 10/8</strain>
        <tissue evidence="1">Leaf</tissue>
    </source>
</reference>
<evidence type="ECO:0000313" key="2">
    <source>
        <dbReference type="Proteomes" id="UP000265520"/>
    </source>
</evidence>
<protein>
    <submittedName>
        <fullName evidence="1">Uncharacterized protein</fullName>
    </submittedName>
</protein>
<name>A0A392UHL1_9FABA</name>
<keyword evidence="2" id="KW-1185">Reference proteome</keyword>
<proteinExistence type="predicted"/>
<dbReference type="EMBL" id="LXQA010830141">
    <property type="protein sequence ID" value="MCI73041.1"/>
    <property type="molecule type" value="Genomic_DNA"/>
</dbReference>
<evidence type="ECO:0000313" key="1">
    <source>
        <dbReference type="EMBL" id="MCI73041.1"/>
    </source>
</evidence>
<dbReference type="Proteomes" id="UP000265520">
    <property type="component" value="Unassembled WGS sequence"/>
</dbReference>
<accession>A0A392UHL1</accession>